<evidence type="ECO:0000256" key="1">
    <source>
        <dbReference type="SAM" id="MobiDB-lite"/>
    </source>
</evidence>
<evidence type="ECO:0000313" key="2">
    <source>
        <dbReference type="EMBL" id="CAG5086394.1"/>
    </source>
</evidence>
<dbReference type="Proteomes" id="UP001158576">
    <property type="component" value="Chromosome PAR"/>
</dbReference>
<protein>
    <submittedName>
        <fullName evidence="2">Oidioi.mRNA.OKI2018_I69.PAR.g11198.t1.cds</fullName>
    </submittedName>
</protein>
<dbReference type="EMBL" id="OU015568">
    <property type="protein sequence ID" value="CAG5086394.1"/>
    <property type="molecule type" value="Genomic_DNA"/>
</dbReference>
<keyword evidence="3" id="KW-1185">Reference proteome</keyword>
<reference evidence="2 3" key="1">
    <citation type="submission" date="2021-04" db="EMBL/GenBank/DDBJ databases">
        <authorList>
            <person name="Bliznina A."/>
        </authorList>
    </citation>
    <scope>NUCLEOTIDE SEQUENCE [LARGE SCALE GENOMIC DNA]</scope>
</reference>
<gene>
    <name evidence="2" type="ORF">OKIOD_LOCUS2756</name>
</gene>
<accession>A0ABN7RUK8</accession>
<sequence length="299" mass="34587">MTSESSRASGFVGRKFTLGNGPLATVRRINDYFDDADSISQALADLVGLFDNMKFREYSPDEDDEYIIEETRLTAKPNDTFKAIKQSFQLLNHTLNKSDAYSRFSRREGAIFLVDHLLTCQTPNFPTMMGMLNMRKKQKFHKDFPVNKPNNCIRLQPEMKKDPRKDLRELRKEAGDLPLFMSLEIMPRSITKKEEDMEITMIPGKLNGKGSRSENLTRRRPKNPPLKQIPDKANHQRKRASGEKAAERISVINRSKKVKLKKKLKLPAGISSRKFRRMRQCSVVIERLDPKKYKNLLLN</sequence>
<evidence type="ECO:0000313" key="3">
    <source>
        <dbReference type="Proteomes" id="UP001158576"/>
    </source>
</evidence>
<feature type="region of interest" description="Disordered" evidence="1">
    <location>
        <begin position="203"/>
        <end position="245"/>
    </location>
</feature>
<proteinExistence type="predicted"/>
<feature type="compositionally biased region" description="Basic and acidic residues" evidence="1">
    <location>
        <begin position="229"/>
        <end position="245"/>
    </location>
</feature>
<organism evidence="2 3">
    <name type="scientific">Oikopleura dioica</name>
    <name type="common">Tunicate</name>
    <dbReference type="NCBI Taxonomy" id="34765"/>
    <lineage>
        <taxon>Eukaryota</taxon>
        <taxon>Metazoa</taxon>
        <taxon>Chordata</taxon>
        <taxon>Tunicata</taxon>
        <taxon>Appendicularia</taxon>
        <taxon>Copelata</taxon>
        <taxon>Oikopleuridae</taxon>
        <taxon>Oikopleura</taxon>
    </lineage>
</organism>
<name>A0ABN7RUK8_OIKDI</name>